<gene>
    <name evidence="2" type="ORF">ERW49_11570</name>
</gene>
<evidence type="ECO:0000256" key="1">
    <source>
        <dbReference type="SAM" id="Phobius"/>
    </source>
</evidence>
<dbReference type="PANTHER" id="PTHR30386:SF28">
    <property type="entry name" value="EXPORTED PROTEIN"/>
    <property type="match status" value="1"/>
</dbReference>
<dbReference type="RefSeq" id="WP_130087591.1">
    <property type="nucleotide sequence ID" value="NZ_SEZJ01000009.1"/>
</dbReference>
<protein>
    <submittedName>
        <fullName evidence="2">Biotin/lipoyl-binding protein</fullName>
    </submittedName>
</protein>
<dbReference type="Gene3D" id="2.40.50.100">
    <property type="match status" value="1"/>
</dbReference>
<sequence>MKVKFYLEKNQKPTTEHGMKVVYGTAKRGGYRFRWYLILAIILSPIFLIIYTYAKQYLFITAPGVITTGPVVITASQNGIVKKIAVDENEFVLEDQLLIQIKAPVLEEEVTFVKEELLRLNEAKEGRDEEDLSPYYAAITAAKHNLRKVTKIKLNYDQYAQEGKVSQVDYAAIIGIYNTSQSSLTNAYIALNQAKIAQKQRELAGGIAQVTRTLNQSLTTKMNQLEALAIKAPYMGLVIDINALEGQRVSIGDPLVTISPDVAPFVISYLEPKYIDKAKLGTLVSVVLPSGQKVKARVAQSIGLTSKLPAQLAKPFEGAKALLKVKITFLGGLLESEWVEGMPVEIYF</sequence>
<comment type="caution">
    <text evidence="2">The sequence shown here is derived from an EMBL/GenBank/DDBJ whole genome shotgun (WGS) entry which is preliminary data.</text>
</comment>
<accession>A0A4Q5KM76</accession>
<feature type="transmembrane region" description="Helical" evidence="1">
    <location>
        <begin position="35"/>
        <end position="54"/>
    </location>
</feature>
<organism evidence="2 3">
    <name type="scientific">Aliivibrio finisterrensis</name>
    <dbReference type="NCBI Taxonomy" id="511998"/>
    <lineage>
        <taxon>Bacteria</taxon>
        <taxon>Pseudomonadati</taxon>
        <taxon>Pseudomonadota</taxon>
        <taxon>Gammaproteobacteria</taxon>
        <taxon>Vibrionales</taxon>
        <taxon>Vibrionaceae</taxon>
        <taxon>Aliivibrio</taxon>
    </lineage>
</organism>
<dbReference type="InterPro" id="IPR050739">
    <property type="entry name" value="MFP"/>
</dbReference>
<reference evidence="2 3" key="1">
    <citation type="submission" date="2019-02" db="EMBL/GenBank/DDBJ databases">
        <title>Genome sequences of Aliivibrio finisterrensis strains from farmed Atlantic salmon.</title>
        <authorList>
            <person name="Bowman J.P."/>
        </authorList>
    </citation>
    <scope>NUCLEOTIDE SEQUENCE [LARGE SCALE GENOMIC DNA]</scope>
    <source>
        <strain evidence="2 3">A32</strain>
    </source>
</reference>
<keyword evidence="1" id="KW-0472">Membrane</keyword>
<evidence type="ECO:0000313" key="3">
    <source>
        <dbReference type="Proteomes" id="UP000293465"/>
    </source>
</evidence>
<dbReference type="Proteomes" id="UP000293465">
    <property type="component" value="Unassembled WGS sequence"/>
</dbReference>
<proteinExistence type="predicted"/>
<keyword evidence="1" id="KW-1133">Transmembrane helix</keyword>
<dbReference type="PANTHER" id="PTHR30386">
    <property type="entry name" value="MEMBRANE FUSION SUBUNIT OF EMRAB-TOLC MULTIDRUG EFFLUX PUMP"/>
    <property type="match status" value="1"/>
</dbReference>
<dbReference type="OrthoDB" id="3084at2"/>
<dbReference type="EMBL" id="SEZJ01000009">
    <property type="protein sequence ID" value="RYU45931.1"/>
    <property type="molecule type" value="Genomic_DNA"/>
</dbReference>
<name>A0A4Q5KM76_9GAMM</name>
<keyword evidence="1" id="KW-0812">Transmembrane</keyword>
<dbReference type="GeneID" id="56275695"/>
<evidence type="ECO:0000313" key="2">
    <source>
        <dbReference type="EMBL" id="RYU45931.1"/>
    </source>
</evidence>
<dbReference type="AlphaFoldDB" id="A0A4Q5KM76"/>